<proteinExistence type="predicted"/>
<evidence type="ECO:0000313" key="2">
    <source>
        <dbReference type="Proteomes" id="UP000297861"/>
    </source>
</evidence>
<dbReference type="STRING" id="1121485.GCA_000426485_00560"/>
<gene>
    <name evidence="1" type="ORF">E2605_11100</name>
</gene>
<dbReference type="InterPro" id="IPR032618">
    <property type="entry name" value="DUF4884"/>
</dbReference>
<dbReference type="Proteomes" id="UP000297861">
    <property type="component" value="Unassembled WGS sequence"/>
</dbReference>
<reference evidence="1 2" key="1">
    <citation type="submission" date="2019-03" db="EMBL/GenBank/DDBJ databases">
        <title>San Antonio Military Medical Center submission to MRSN (WRAIR), pending publication.</title>
        <authorList>
            <person name="Blyth D.M."/>
            <person name="Mccarthy S.L."/>
            <person name="Schall S.E."/>
            <person name="Stam J.A."/>
            <person name="Ong A.C."/>
            <person name="Mcgann P.T."/>
        </authorList>
    </citation>
    <scope>NUCLEOTIDE SEQUENCE [LARGE SCALE GENOMIC DNA]</scope>
    <source>
        <strain evidence="1 2">MRSN571793</strain>
    </source>
</reference>
<evidence type="ECO:0000313" key="1">
    <source>
        <dbReference type="EMBL" id="TFD96132.1"/>
    </source>
</evidence>
<dbReference type="EMBL" id="SOML01000006">
    <property type="protein sequence ID" value="TFD96132.1"/>
    <property type="molecule type" value="Genomic_DNA"/>
</dbReference>
<organism evidence="1 2">
    <name type="scientific">Dysgonomonas capnocytophagoides</name>
    <dbReference type="NCBI Taxonomy" id="45254"/>
    <lineage>
        <taxon>Bacteria</taxon>
        <taxon>Pseudomonadati</taxon>
        <taxon>Bacteroidota</taxon>
        <taxon>Bacteroidia</taxon>
        <taxon>Bacteroidales</taxon>
        <taxon>Dysgonomonadaceae</taxon>
        <taxon>Dysgonomonas</taxon>
    </lineage>
</organism>
<comment type="caution">
    <text evidence="1">The sequence shown here is derived from an EMBL/GenBank/DDBJ whole genome shotgun (WGS) entry which is preliminary data.</text>
</comment>
<dbReference type="Pfam" id="PF16225">
    <property type="entry name" value="DUF4884"/>
    <property type="match status" value="1"/>
</dbReference>
<dbReference type="AlphaFoldDB" id="A0A4Y8L3R1"/>
<accession>A0A4Y8L3R1</accession>
<dbReference type="PROSITE" id="PS51257">
    <property type="entry name" value="PROKAR_LIPOPROTEIN"/>
    <property type="match status" value="1"/>
</dbReference>
<sequence length="89" mass="10239">MKNLLRIFLLVILVLSVMFSCSSGKPIVTTNAENNQTYKIDYLFEHDGCKVYRFQDMDRYVYFSNCSGNVTALTNDSTKARVETIVRVK</sequence>
<name>A0A4Y8L3R1_9BACT</name>
<dbReference type="OrthoDB" id="680575at2"/>
<protein>
    <submittedName>
        <fullName evidence="1">DUF4884 domain-containing protein</fullName>
    </submittedName>
</protein>
<keyword evidence="2" id="KW-1185">Reference proteome</keyword>
<dbReference type="RefSeq" id="WP_026627824.1">
    <property type="nucleotide sequence ID" value="NZ_JBKUNW010000006.1"/>
</dbReference>